<dbReference type="EMBL" id="AOMB01000014">
    <property type="protein sequence ID" value="EMA39942.1"/>
    <property type="molecule type" value="Genomic_DNA"/>
</dbReference>
<dbReference type="RefSeq" id="WP_007691609.1">
    <property type="nucleotide sequence ID" value="NZ_AJRK01000086.1"/>
</dbReference>
<sequence>MTRTAAVHEAVLDRHADLLEAVLACADWVADSWDSEGTTDRAAVVDPFEHALEHTGVHRRLPAVLVTAVDAIGGSLSAEPVAAPPYVTVTSRGPVLRATLETDRLVLTVRAFDVERDPTRYVRGATAVEDVLGVEFRSR</sequence>
<dbReference type="Pfam" id="PF25950">
    <property type="entry name" value="DUF7988"/>
    <property type="match status" value="1"/>
</dbReference>
<dbReference type="AlphaFoldDB" id="M0M285"/>
<proteinExistence type="predicted"/>
<reference evidence="2 3" key="1">
    <citation type="journal article" date="2014" name="PLoS Genet.">
        <title>Phylogenetically driven sequencing of extremely halophilic archaea reveals strategies for static and dynamic osmo-response.</title>
        <authorList>
            <person name="Becker E.A."/>
            <person name="Seitzer P.M."/>
            <person name="Tritt A."/>
            <person name="Larsen D."/>
            <person name="Krusor M."/>
            <person name="Yao A.I."/>
            <person name="Wu D."/>
            <person name="Madern D."/>
            <person name="Eisen J.A."/>
            <person name="Darling A.E."/>
            <person name="Facciotti M.T."/>
        </authorList>
    </citation>
    <scope>NUCLEOTIDE SEQUENCE [LARGE SCALE GENOMIC DNA]</scope>
    <source>
        <strain evidence="2 3">100A6</strain>
    </source>
</reference>
<dbReference type="Proteomes" id="UP000011566">
    <property type="component" value="Unassembled WGS sequence"/>
</dbReference>
<dbReference type="OrthoDB" id="168840at2157"/>
<protein>
    <recommendedName>
        <fullName evidence="1">DUF7988 domain-containing protein</fullName>
    </recommendedName>
</protein>
<gene>
    <name evidence="2" type="ORF">C447_05303</name>
</gene>
<comment type="caution">
    <text evidence="2">The sequence shown here is derived from an EMBL/GenBank/DDBJ whole genome shotgun (WGS) entry which is preliminary data.</text>
</comment>
<evidence type="ECO:0000313" key="2">
    <source>
        <dbReference type="EMBL" id="EMA39942.1"/>
    </source>
</evidence>
<evidence type="ECO:0000313" key="3">
    <source>
        <dbReference type="Proteomes" id="UP000011566"/>
    </source>
</evidence>
<evidence type="ECO:0000259" key="1">
    <source>
        <dbReference type="Pfam" id="PF25950"/>
    </source>
</evidence>
<dbReference type="InterPro" id="IPR058294">
    <property type="entry name" value="DUF7988"/>
</dbReference>
<dbReference type="eggNOG" id="arCOG09295">
    <property type="taxonomic scope" value="Archaea"/>
</dbReference>
<organism evidence="2 3">
    <name type="scientific">Halococcus hamelinensis 100A6</name>
    <dbReference type="NCBI Taxonomy" id="1132509"/>
    <lineage>
        <taxon>Archaea</taxon>
        <taxon>Methanobacteriati</taxon>
        <taxon>Methanobacteriota</taxon>
        <taxon>Stenosarchaea group</taxon>
        <taxon>Halobacteria</taxon>
        <taxon>Halobacteriales</taxon>
        <taxon>Halococcaceae</taxon>
        <taxon>Halococcus</taxon>
    </lineage>
</organism>
<keyword evidence="3" id="KW-1185">Reference proteome</keyword>
<feature type="domain" description="DUF7988" evidence="1">
    <location>
        <begin position="6"/>
        <end position="137"/>
    </location>
</feature>
<dbReference type="PATRIC" id="fig|1132509.6.peg.1218"/>
<name>M0M285_9EURY</name>
<accession>M0M285</accession>